<keyword evidence="2" id="KW-0808">Transferase</keyword>
<dbReference type="Proteomes" id="UP001620408">
    <property type="component" value="Unassembled WGS sequence"/>
</dbReference>
<keyword evidence="2" id="KW-0489">Methyltransferase</keyword>
<dbReference type="Pfam" id="PF13649">
    <property type="entry name" value="Methyltransf_25"/>
    <property type="match status" value="1"/>
</dbReference>
<gene>
    <name evidence="2" type="ORF">ISS97_03560</name>
</gene>
<dbReference type="InterPro" id="IPR029063">
    <property type="entry name" value="SAM-dependent_MTases_sf"/>
</dbReference>
<evidence type="ECO:0000313" key="2">
    <source>
        <dbReference type="EMBL" id="MFK2916330.1"/>
    </source>
</evidence>
<keyword evidence="3" id="KW-1185">Reference proteome</keyword>
<reference evidence="2 3" key="1">
    <citation type="submission" date="2020-10" db="EMBL/GenBank/DDBJ databases">
        <title>Phylogeny of dyella-like bacteria.</title>
        <authorList>
            <person name="Fu J."/>
        </authorList>
    </citation>
    <scope>NUCLEOTIDE SEQUENCE [LARGE SCALE GENOMIC DNA]</scope>
    <source>
        <strain evidence="2 3">BB4</strain>
    </source>
</reference>
<comment type="caution">
    <text evidence="2">The sequence shown here is derived from an EMBL/GenBank/DDBJ whole genome shotgun (WGS) entry which is preliminary data.</text>
</comment>
<evidence type="ECO:0000313" key="3">
    <source>
        <dbReference type="Proteomes" id="UP001620408"/>
    </source>
</evidence>
<dbReference type="PANTHER" id="PTHR12843">
    <property type="entry name" value="PROTEIN-LYSINE N-METHYLTRANSFERASE METTL10"/>
    <property type="match status" value="1"/>
</dbReference>
<protein>
    <submittedName>
        <fullName evidence="2">Class I SAM-dependent methyltransferase</fullName>
    </submittedName>
</protein>
<dbReference type="InterPro" id="IPR041698">
    <property type="entry name" value="Methyltransf_25"/>
</dbReference>
<proteinExistence type="predicted"/>
<evidence type="ECO:0000259" key="1">
    <source>
        <dbReference type="Pfam" id="PF13649"/>
    </source>
</evidence>
<accession>A0ABW8K0A1</accession>
<feature type="domain" description="Methyltransferase" evidence="1">
    <location>
        <begin position="48"/>
        <end position="142"/>
    </location>
</feature>
<dbReference type="PANTHER" id="PTHR12843:SF5">
    <property type="entry name" value="EEF1A LYSINE METHYLTRANSFERASE 2"/>
    <property type="match status" value="1"/>
</dbReference>
<dbReference type="RefSeq" id="WP_379984978.1">
    <property type="nucleotide sequence ID" value="NZ_JADIKD010000006.1"/>
</dbReference>
<dbReference type="GO" id="GO:0008168">
    <property type="term" value="F:methyltransferase activity"/>
    <property type="evidence" value="ECO:0007669"/>
    <property type="project" value="UniProtKB-KW"/>
</dbReference>
<dbReference type="Gene3D" id="3.40.50.150">
    <property type="entry name" value="Vaccinia Virus protein VP39"/>
    <property type="match status" value="1"/>
</dbReference>
<dbReference type="SUPFAM" id="SSF53335">
    <property type="entry name" value="S-adenosyl-L-methionine-dependent methyltransferases"/>
    <property type="match status" value="1"/>
</dbReference>
<dbReference type="CDD" id="cd02440">
    <property type="entry name" value="AdoMet_MTases"/>
    <property type="match status" value="1"/>
</dbReference>
<dbReference type="EMBL" id="JADIKD010000006">
    <property type="protein sequence ID" value="MFK2916330.1"/>
    <property type="molecule type" value="Genomic_DNA"/>
</dbReference>
<sequence length="206" mass="22801">MSDITRKQHWEHAYETKASDAVSWYQRRPDVSLTMIHDAGLPLEAPLIDVGGGASTLIDALLDEGHSDLSVLDISSAALSKAQERLGPMASHVDWIVADVLDFTPSKRYALWHDRAVFHFLVDAHDRARYLETLQRSLLPEGQMVIATFAEDGPEHCSGLPVARYSVASLQAVLGAAFELVESTRETHLTPGGAEQHFTYARLRRV</sequence>
<dbReference type="GO" id="GO:0032259">
    <property type="term" value="P:methylation"/>
    <property type="evidence" value="ECO:0007669"/>
    <property type="project" value="UniProtKB-KW"/>
</dbReference>
<organism evidence="2 3">
    <name type="scientific">Dyella koreensis</name>
    <dbReference type="NCBI Taxonomy" id="311235"/>
    <lineage>
        <taxon>Bacteria</taxon>
        <taxon>Pseudomonadati</taxon>
        <taxon>Pseudomonadota</taxon>
        <taxon>Gammaproteobacteria</taxon>
        <taxon>Lysobacterales</taxon>
        <taxon>Rhodanobacteraceae</taxon>
        <taxon>Dyella</taxon>
    </lineage>
</organism>
<name>A0ABW8K0A1_9GAMM</name>